<evidence type="ECO:0000259" key="5">
    <source>
        <dbReference type="PROSITE" id="PS50887"/>
    </source>
</evidence>
<name>A0ABS0YPF8_9BACT</name>
<evidence type="ECO:0000313" key="6">
    <source>
        <dbReference type="EMBL" id="MBJ6799861.1"/>
    </source>
</evidence>
<dbReference type="Proteomes" id="UP000641025">
    <property type="component" value="Unassembled WGS sequence"/>
</dbReference>
<keyword evidence="7" id="KW-1185">Reference proteome</keyword>
<feature type="signal peptide" evidence="4">
    <location>
        <begin position="1"/>
        <end position="16"/>
    </location>
</feature>
<protein>
    <recommendedName>
        <fullName evidence="1">diguanylate cyclase</fullName>
        <ecNumber evidence="1">2.7.7.65</ecNumber>
    </recommendedName>
</protein>
<keyword evidence="3" id="KW-0472">Membrane</keyword>
<proteinExistence type="predicted"/>
<evidence type="ECO:0000256" key="2">
    <source>
        <dbReference type="ARBA" id="ARBA00034247"/>
    </source>
</evidence>
<comment type="caution">
    <text evidence="6">The sequence shown here is derived from an EMBL/GenBank/DDBJ whole genome shotgun (WGS) entry which is preliminary data.</text>
</comment>
<feature type="chain" id="PRO_5045165906" description="diguanylate cyclase" evidence="4">
    <location>
        <begin position="17"/>
        <end position="406"/>
    </location>
</feature>
<dbReference type="PROSITE" id="PS50887">
    <property type="entry name" value="GGDEF"/>
    <property type="match status" value="1"/>
</dbReference>
<dbReference type="CDD" id="cd01949">
    <property type="entry name" value="GGDEF"/>
    <property type="match status" value="1"/>
</dbReference>
<sequence length="406" mass="45787">MLALVWTMVFALSATASIVSLRHEADAIAQNIARAYIDKDILYRNWNALHGGVYVPLDQGLVPSSHYPATMQEREVTTPSGRVLTFVNPAYMMRQIYELASKQKNISGHLTSLKPLWPQNAPSVWEAQALQAFERGETEASSEVREGGRSYLLLMRPLITDESCLKCHAGQGYRKGDVRGSISIKLPLELVQPGLRQHYILVLAAHGGVWLLGLGGLYGGYRDLRRRTIERDLALEELTRVNTLLEDQATVDPVTGTFNRRKFRELLQARLAEFSRYRIPMVLVFFDVDHFKSINDNYGHEIGDAVLVQLAQVVSGMIRKTDAVARYGGEEFVILLNHNDVERVRNLVERIRCLVEDHPFPRVGRVTCSFGITQFQPGDTEETVIRRADQAMYAAKHSGRNRVEVS</sequence>
<comment type="catalytic activity">
    <reaction evidence="2">
        <text>2 GTP = 3',3'-c-di-GMP + 2 diphosphate</text>
        <dbReference type="Rhea" id="RHEA:24898"/>
        <dbReference type="ChEBI" id="CHEBI:33019"/>
        <dbReference type="ChEBI" id="CHEBI:37565"/>
        <dbReference type="ChEBI" id="CHEBI:58805"/>
        <dbReference type="EC" id="2.7.7.65"/>
    </reaction>
</comment>
<evidence type="ECO:0000256" key="4">
    <source>
        <dbReference type="SAM" id="SignalP"/>
    </source>
</evidence>
<keyword evidence="4" id="KW-0732">Signal</keyword>
<feature type="transmembrane region" description="Helical" evidence="3">
    <location>
        <begin position="199"/>
        <end position="221"/>
    </location>
</feature>
<dbReference type="Gene3D" id="3.30.450.290">
    <property type="match status" value="1"/>
</dbReference>
<keyword evidence="3" id="KW-1133">Transmembrane helix</keyword>
<dbReference type="PANTHER" id="PTHR45138">
    <property type="entry name" value="REGULATORY COMPONENTS OF SENSORY TRANSDUCTION SYSTEM"/>
    <property type="match status" value="1"/>
</dbReference>
<dbReference type="InterPro" id="IPR029787">
    <property type="entry name" value="Nucleotide_cyclase"/>
</dbReference>
<keyword evidence="3" id="KW-0812">Transmembrane</keyword>
<accession>A0ABS0YPF8</accession>
<dbReference type="NCBIfam" id="TIGR00254">
    <property type="entry name" value="GGDEF"/>
    <property type="match status" value="1"/>
</dbReference>
<dbReference type="Pfam" id="PF11845">
    <property type="entry name" value="Tll0287-like"/>
    <property type="match status" value="1"/>
</dbReference>
<dbReference type="RefSeq" id="WP_199394378.1">
    <property type="nucleotide sequence ID" value="NZ_JAEMHK010000004.1"/>
</dbReference>
<evidence type="ECO:0000256" key="3">
    <source>
        <dbReference type="SAM" id="Phobius"/>
    </source>
</evidence>
<organism evidence="6 7">
    <name type="scientific">Geomonas propionica</name>
    <dbReference type="NCBI Taxonomy" id="2798582"/>
    <lineage>
        <taxon>Bacteria</taxon>
        <taxon>Pseudomonadati</taxon>
        <taxon>Thermodesulfobacteriota</taxon>
        <taxon>Desulfuromonadia</taxon>
        <taxon>Geobacterales</taxon>
        <taxon>Geobacteraceae</taxon>
        <taxon>Geomonas</taxon>
    </lineage>
</organism>
<dbReference type="EMBL" id="JAEMHK010000004">
    <property type="protein sequence ID" value="MBJ6799861.1"/>
    <property type="molecule type" value="Genomic_DNA"/>
</dbReference>
<gene>
    <name evidence="6" type="ORF">JFN90_06880</name>
</gene>
<dbReference type="Pfam" id="PF00990">
    <property type="entry name" value="GGDEF"/>
    <property type="match status" value="1"/>
</dbReference>
<evidence type="ECO:0000256" key="1">
    <source>
        <dbReference type="ARBA" id="ARBA00012528"/>
    </source>
</evidence>
<dbReference type="InterPro" id="IPR000160">
    <property type="entry name" value="GGDEF_dom"/>
</dbReference>
<dbReference type="InterPro" id="IPR021796">
    <property type="entry name" value="Tll0287-like_dom"/>
</dbReference>
<dbReference type="PANTHER" id="PTHR45138:SF9">
    <property type="entry name" value="DIGUANYLATE CYCLASE DGCM-RELATED"/>
    <property type="match status" value="1"/>
</dbReference>
<dbReference type="Gene3D" id="3.30.70.270">
    <property type="match status" value="1"/>
</dbReference>
<dbReference type="InterPro" id="IPR050469">
    <property type="entry name" value="Diguanylate_Cyclase"/>
</dbReference>
<feature type="domain" description="GGDEF" evidence="5">
    <location>
        <begin position="279"/>
        <end position="406"/>
    </location>
</feature>
<dbReference type="EC" id="2.7.7.65" evidence="1"/>
<evidence type="ECO:0000313" key="7">
    <source>
        <dbReference type="Proteomes" id="UP000641025"/>
    </source>
</evidence>
<reference evidence="6 7" key="1">
    <citation type="submission" date="2020-12" db="EMBL/GenBank/DDBJ databases">
        <title>Geomonas sp. Red259, isolated from paddy soil.</title>
        <authorList>
            <person name="Xu Z."/>
            <person name="Zhang Z."/>
            <person name="Masuda Y."/>
            <person name="Itoh H."/>
            <person name="Senoo K."/>
        </authorList>
    </citation>
    <scope>NUCLEOTIDE SEQUENCE [LARGE SCALE GENOMIC DNA]</scope>
    <source>
        <strain evidence="6 7">Red259</strain>
    </source>
</reference>
<dbReference type="SMART" id="SM00267">
    <property type="entry name" value="GGDEF"/>
    <property type="match status" value="1"/>
</dbReference>
<dbReference type="SUPFAM" id="SSF55073">
    <property type="entry name" value="Nucleotide cyclase"/>
    <property type="match status" value="1"/>
</dbReference>
<dbReference type="InterPro" id="IPR043128">
    <property type="entry name" value="Rev_trsase/Diguanyl_cyclase"/>
</dbReference>